<reference evidence="1" key="1">
    <citation type="submission" date="2024-12" db="EMBL/GenBank/DDBJ databases">
        <authorList>
            <person name="Wu N."/>
        </authorList>
    </citation>
    <scope>NUCLEOTIDE SEQUENCE</scope>
    <source>
        <strain evidence="1">P15</strain>
    </source>
</reference>
<name>A0ACC7NVD5_9BACL</name>
<comment type="caution">
    <text evidence="1">The sequence shown here is derived from an EMBL/GenBank/DDBJ whole genome shotgun (WGS) entry which is preliminary data.</text>
</comment>
<keyword evidence="2" id="KW-1185">Reference proteome</keyword>
<proteinExistence type="predicted"/>
<evidence type="ECO:0000313" key="2">
    <source>
        <dbReference type="Proteomes" id="UP001631969"/>
    </source>
</evidence>
<evidence type="ECO:0000313" key="1">
    <source>
        <dbReference type="EMBL" id="MFM9328678.1"/>
    </source>
</evidence>
<organism evidence="1 2">
    <name type="scientific">Paenibacillus mesotrionivorans</name>
    <dbReference type="NCBI Taxonomy" id="3160968"/>
    <lineage>
        <taxon>Bacteria</taxon>
        <taxon>Bacillati</taxon>
        <taxon>Bacillota</taxon>
        <taxon>Bacilli</taxon>
        <taxon>Bacillales</taxon>
        <taxon>Paenibacillaceae</taxon>
        <taxon>Paenibacillus</taxon>
    </lineage>
</organism>
<protein>
    <submittedName>
        <fullName evidence="1">Uncharacterized protein</fullName>
    </submittedName>
</protein>
<accession>A0ACC7NVD5</accession>
<sequence>MSIPLPVQVDMVLEDLTEELCGLKEGTVFLHIEDGIVKTYGVRHRLENRVEPGAEGDSQVVAVRPRQVELLREMATDVVKRRTHWNTGMMSYRFVMRKGSIQVSVDYKEQK</sequence>
<dbReference type="Proteomes" id="UP001631969">
    <property type="component" value="Unassembled WGS sequence"/>
</dbReference>
<gene>
    <name evidence="1" type="ORF">ACI1P1_10300</name>
</gene>
<dbReference type="EMBL" id="JBJURJ010000006">
    <property type="protein sequence ID" value="MFM9328678.1"/>
    <property type="molecule type" value="Genomic_DNA"/>
</dbReference>